<dbReference type="GO" id="GO:0005886">
    <property type="term" value="C:plasma membrane"/>
    <property type="evidence" value="ECO:0007669"/>
    <property type="project" value="TreeGrafter"/>
</dbReference>
<dbReference type="Pfam" id="PF01226">
    <property type="entry name" value="Form_Nir_trans"/>
    <property type="match status" value="1"/>
</dbReference>
<evidence type="ECO:0000256" key="6">
    <source>
        <dbReference type="SAM" id="Phobius"/>
    </source>
</evidence>
<dbReference type="Proteomes" id="UP000238358">
    <property type="component" value="Chromosome"/>
</dbReference>
<dbReference type="PANTHER" id="PTHR30520">
    <property type="entry name" value="FORMATE TRANSPORTER-RELATED"/>
    <property type="match status" value="1"/>
</dbReference>
<dbReference type="Gene3D" id="1.20.1080.10">
    <property type="entry name" value="Glycerol uptake facilitator protein"/>
    <property type="match status" value="1"/>
</dbReference>
<evidence type="ECO:0000313" key="7">
    <source>
        <dbReference type="EMBL" id="AVO26171.1"/>
    </source>
</evidence>
<evidence type="ECO:0000256" key="3">
    <source>
        <dbReference type="ARBA" id="ARBA00022989"/>
    </source>
</evidence>
<dbReference type="OrthoDB" id="9786493at2"/>
<dbReference type="GO" id="GO:0015499">
    <property type="term" value="F:formate transmembrane transporter activity"/>
    <property type="evidence" value="ECO:0007669"/>
    <property type="project" value="TreeGrafter"/>
</dbReference>
<evidence type="ECO:0000256" key="1">
    <source>
        <dbReference type="ARBA" id="ARBA00004141"/>
    </source>
</evidence>
<dbReference type="RefSeq" id="WP_027894786.1">
    <property type="nucleotide sequence ID" value="NZ_CP027569.1"/>
</dbReference>
<dbReference type="InterPro" id="IPR024002">
    <property type="entry name" value="For/NO2_transpt_CS"/>
</dbReference>
<dbReference type="AlphaFoldDB" id="A0A2S0M3Z9"/>
<evidence type="ECO:0000313" key="8">
    <source>
        <dbReference type="Proteomes" id="UP000238358"/>
    </source>
</evidence>
<name>A0A2S0M3Z9_MEGEL</name>
<feature type="transmembrane region" description="Helical" evidence="6">
    <location>
        <begin position="184"/>
        <end position="211"/>
    </location>
</feature>
<feature type="transmembrane region" description="Helical" evidence="6">
    <location>
        <begin position="153"/>
        <end position="172"/>
    </location>
</feature>
<evidence type="ECO:0000256" key="4">
    <source>
        <dbReference type="ARBA" id="ARBA00023136"/>
    </source>
</evidence>
<organism evidence="7 8">
    <name type="scientific">Megasphaera elsdenii</name>
    <dbReference type="NCBI Taxonomy" id="907"/>
    <lineage>
        <taxon>Bacteria</taxon>
        <taxon>Bacillati</taxon>
        <taxon>Bacillota</taxon>
        <taxon>Negativicutes</taxon>
        <taxon>Veillonellales</taxon>
        <taxon>Veillonellaceae</taxon>
        <taxon>Megasphaera</taxon>
    </lineage>
</organism>
<evidence type="ECO:0000256" key="2">
    <source>
        <dbReference type="ARBA" id="ARBA00022692"/>
    </source>
</evidence>
<comment type="subcellular location">
    <subcellularLocation>
        <location evidence="1">Membrane</location>
        <topology evidence="1">Multi-pass membrane protein</topology>
    </subcellularLocation>
</comment>
<keyword evidence="2 6" id="KW-0812">Transmembrane</keyword>
<keyword evidence="4 6" id="KW-0472">Membrane</keyword>
<reference evidence="7 8" key="1">
    <citation type="journal article" date="2018" name="Genome Announc.">
        <title>Complete genomes of two Megasphaera elsdenii strains, NCIMB 702410 and ATCC 25940.</title>
        <authorList>
            <person name="Hatmaker E.A."/>
            <person name="O'Dell K."/>
            <person name="Riley L.A."/>
            <person name="Klingeman D.M."/>
            <person name="Guss A.M."/>
        </authorList>
    </citation>
    <scope>NUCLEOTIDE SEQUENCE [LARGE SCALE GENOMIC DNA]</scope>
    <source>
        <strain evidence="7 8">NCIMB702410</strain>
    </source>
</reference>
<feature type="transmembrane region" description="Helical" evidence="6">
    <location>
        <begin position="25"/>
        <end position="48"/>
    </location>
</feature>
<evidence type="ECO:0000256" key="5">
    <source>
        <dbReference type="ARBA" id="ARBA00049660"/>
    </source>
</evidence>
<gene>
    <name evidence="7" type="ORF">C6Y28_00185</name>
</gene>
<dbReference type="InterPro" id="IPR000292">
    <property type="entry name" value="For/NO2_transpt"/>
</dbReference>
<comment type="similarity">
    <text evidence="5">Belongs to the FNT transporter (TC 1.A.16) family.</text>
</comment>
<dbReference type="EMBL" id="CP027569">
    <property type="protein sequence ID" value="AVO26171.1"/>
    <property type="molecule type" value="Genomic_DNA"/>
</dbReference>
<accession>A0A2S0M3Z9</accession>
<feature type="transmembrane region" description="Helical" evidence="6">
    <location>
        <begin position="223"/>
        <end position="248"/>
    </location>
</feature>
<feature type="transmembrane region" description="Helical" evidence="6">
    <location>
        <begin position="60"/>
        <end position="81"/>
    </location>
</feature>
<keyword evidence="3 6" id="KW-1133">Transmembrane helix</keyword>
<feature type="transmembrane region" description="Helical" evidence="6">
    <location>
        <begin position="102"/>
        <end position="125"/>
    </location>
</feature>
<dbReference type="PROSITE" id="PS01006">
    <property type="entry name" value="FORMATE_NITRITE_TP_2"/>
    <property type="match status" value="1"/>
</dbReference>
<dbReference type="InterPro" id="IPR023271">
    <property type="entry name" value="Aquaporin-like"/>
</dbReference>
<protein>
    <submittedName>
        <fullName evidence="7">Nitrite transporter NirC</fullName>
    </submittedName>
</protein>
<dbReference type="PANTHER" id="PTHR30520:SF8">
    <property type="entry name" value="NITRITE TRANSPORTER NIRC"/>
    <property type="match status" value="1"/>
</dbReference>
<sequence>MFEKEYEASAKGAAAKVHFLQENPLGYVMVSLLGGAYLGFGILLTYAIESYLGPQPSAHIVMGISFGVALSLVIMAGAEMFTGDAFILYNGLRRKTVTAGDVAKLLVVCYIGNWLGALILSAIFYGTGLDTGAMAKALTDAAALKMTLPPLEIFCRGILCNVLVCLAVWCTFRCHSDSAKLIMIFWCLYVFYTLGFGHCIANMTLMTLAMLAPHPDTVNLTNYFYNLVCVTAGNVAGAIFFVSLPYGLASRRRP</sequence>
<proteinExistence type="inferred from homology"/>